<keyword evidence="4" id="KW-1185">Reference proteome</keyword>
<dbReference type="Pfam" id="PF13751">
    <property type="entry name" value="DDE_Tnp_1_6"/>
    <property type="match status" value="1"/>
</dbReference>
<dbReference type="InterPro" id="IPR008490">
    <property type="entry name" value="Transposase_InsH_N"/>
</dbReference>
<organism evidence="3 4">
    <name type="scientific">Sporomusa ovata</name>
    <dbReference type="NCBI Taxonomy" id="2378"/>
    <lineage>
        <taxon>Bacteria</taxon>
        <taxon>Bacillati</taxon>
        <taxon>Bacillota</taxon>
        <taxon>Negativicutes</taxon>
        <taxon>Selenomonadales</taxon>
        <taxon>Sporomusaceae</taxon>
        <taxon>Sporomusa</taxon>
    </lineage>
</organism>
<dbReference type="RefSeq" id="WP_021167998.1">
    <property type="nucleotide sequence ID" value="NZ_CTRP01000012.1"/>
</dbReference>
<evidence type="ECO:0000313" key="4">
    <source>
        <dbReference type="Proteomes" id="UP000049855"/>
    </source>
</evidence>
<dbReference type="PANTHER" id="PTHR33408">
    <property type="entry name" value="TRANSPOSASE"/>
    <property type="match status" value="1"/>
</dbReference>
<dbReference type="NCBIfam" id="NF033551">
    <property type="entry name" value="transpos_IS1182"/>
    <property type="match status" value="1"/>
</dbReference>
<dbReference type="Pfam" id="PF05598">
    <property type="entry name" value="DUF772"/>
    <property type="match status" value="1"/>
</dbReference>
<dbReference type="InterPro" id="IPR047629">
    <property type="entry name" value="IS1182_transpos"/>
</dbReference>
<dbReference type="InterPro" id="IPR025668">
    <property type="entry name" value="Tnp_DDE_dom"/>
</dbReference>
<dbReference type="Proteomes" id="UP000049855">
    <property type="component" value="Unassembled WGS sequence"/>
</dbReference>
<evidence type="ECO:0000259" key="1">
    <source>
        <dbReference type="Pfam" id="PF05598"/>
    </source>
</evidence>
<sequence length="457" mass="53279">MMTRTENKQIKFHMITIENLVPENHFLRRLNRLVDFSFIYEETQDYYCKKNGRPSIDPVVLIKYLLIGFLYGIASERRIEQEIQVNMAYRWFLGLDLDERVPDHSTISQNRRRRFRGENVIRRLFEQVLEQCMEMGLVKEELILTDSTHVKANASFKRNIQILAEHETTDYMERLDIYEARERERLETCGAIKPQRNGRLKEEKSQVQRIISPTDPDAGMMKRPGKPVGMHYLSHQSVDAAYGIVVDVAVTPGNVNDSEPYLERIEYMCSHLGLKMKAVSADSAYSASLICQRLNEMGIRLYTPKATGGATYKVEFKRENFKYQKEKDYFICPAGKKLTLRSLEREHYNICRIYRADRKDCQMCPMLSQCVSASQRSRTIRVNIFEEAVKIQRERDGSPLHRQILKERQIWCEGSFATQKAHHNLSGLFRRGIEAAEEHCLLSAMALNLKRMVKCLG</sequence>
<feature type="domain" description="Transposase InsH N-terminal" evidence="1">
    <location>
        <begin position="17"/>
        <end position="113"/>
    </location>
</feature>
<dbReference type="EMBL" id="CTRP01000012">
    <property type="protein sequence ID" value="CQR73205.1"/>
    <property type="molecule type" value="Genomic_DNA"/>
</dbReference>
<accession>A0A0U1L0Z0</accession>
<name>A0A0U1L0Z0_9FIRM</name>
<gene>
    <name evidence="3" type="ORF">SpAn4DRAFT_2437</name>
</gene>
<protein>
    <submittedName>
        <fullName evidence="3">Mobile element protein</fullName>
    </submittedName>
</protein>
<evidence type="ECO:0000259" key="2">
    <source>
        <dbReference type="Pfam" id="PF13751"/>
    </source>
</evidence>
<evidence type="ECO:0000313" key="3">
    <source>
        <dbReference type="EMBL" id="CQR73205.1"/>
    </source>
</evidence>
<dbReference type="AlphaFoldDB" id="A0A0U1L0Z0"/>
<feature type="domain" description="Transposase DDE" evidence="2">
    <location>
        <begin position="331"/>
        <end position="453"/>
    </location>
</feature>
<proteinExistence type="predicted"/>
<reference evidence="4" key="1">
    <citation type="submission" date="2015-03" db="EMBL/GenBank/DDBJ databases">
        <authorList>
            <person name="Nijsse Bart"/>
        </authorList>
    </citation>
    <scope>NUCLEOTIDE SEQUENCE [LARGE SCALE GENOMIC DNA]</scope>
</reference>